<evidence type="ECO:0000313" key="3">
    <source>
        <dbReference type="Proteomes" id="UP000000263"/>
    </source>
</evidence>
<dbReference type="HOGENOM" id="CLU_996074_0_0_0"/>
<keyword evidence="1" id="KW-0472">Membrane</keyword>
<proteinExistence type="predicted"/>
<dbReference type="eggNOG" id="ENOG5030B14">
    <property type="taxonomic scope" value="Bacteria"/>
</dbReference>
<accession>A7NNE7</accession>
<dbReference type="Proteomes" id="UP000000263">
    <property type="component" value="Chromosome"/>
</dbReference>
<feature type="transmembrane region" description="Helical" evidence="1">
    <location>
        <begin position="154"/>
        <end position="174"/>
    </location>
</feature>
<protein>
    <submittedName>
        <fullName evidence="2">Uncharacterized protein</fullName>
    </submittedName>
</protein>
<feature type="transmembrane region" description="Helical" evidence="1">
    <location>
        <begin position="237"/>
        <end position="262"/>
    </location>
</feature>
<keyword evidence="1" id="KW-1133">Transmembrane helix</keyword>
<dbReference type="KEGG" id="rca:Rcas_3025"/>
<sequence>MIVSRTVTKPHTHRWMYPLVYALLLVVFFLPLYTEKPYAPQETSKVIQELLVATSHPEPYTTLSPLFHLATIALIALIAWRPARAGRILAAYMGVNYLIIGWVQGQGVTETYGYVVQIGNVVACALLGIMWLIVAFQNRLSISFERLDWRHYALAPLALLAFWAPAAVINSVVYPDFNPLLLLTSPAYGLSYCLTTPVFLFLLIIALPNVPPLAYRITAFNALPYGLVNMMSLFDPALWWMGILHIPLLALSIVALIAGRWAERRALHPRR</sequence>
<keyword evidence="3" id="KW-1185">Reference proteome</keyword>
<dbReference type="OrthoDB" id="5192627at2"/>
<feature type="transmembrane region" description="Helical" evidence="1">
    <location>
        <begin position="60"/>
        <end position="80"/>
    </location>
</feature>
<dbReference type="EMBL" id="CP000804">
    <property type="protein sequence ID" value="ABU59080.1"/>
    <property type="molecule type" value="Genomic_DNA"/>
</dbReference>
<feature type="transmembrane region" description="Helical" evidence="1">
    <location>
        <begin position="87"/>
        <end position="105"/>
    </location>
</feature>
<feature type="transmembrane region" description="Helical" evidence="1">
    <location>
        <begin position="213"/>
        <end position="231"/>
    </location>
</feature>
<name>A7NNE7_ROSCS</name>
<reference evidence="2 3" key="1">
    <citation type="submission" date="2007-08" db="EMBL/GenBank/DDBJ databases">
        <title>Complete sequence of Roseiflexus castenholzii DSM 13941.</title>
        <authorList>
            <consortium name="US DOE Joint Genome Institute"/>
            <person name="Copeland A."/>
            <person name="Lucas S."/>
            <person name="Lapidus A."/>
            <person name="Barry K."/>
            <person name="Glavina del Rio T."/>
            <person name="Dalin E."/>
            <person name="Tice H."/>
            <person name="Pitluck S."/>
            <person name="Thompson L.S."/>
            <person name="Brettin T."/>
            <person name="Bruce D."/>
            <person name="Detter J.C."/>
            <person name="Han C."/>
            <person name="Tapia R."/>
            <person name="Schmutz J."/>
            <person name="Larimer F."/>
            <person name="Land M."/>
            <person name="Hauser L."/>
            <person name="Kyrpides N."/>
            <person name="Mikhailova N."/>
            <person name="Bryant D.A."/>
            <person name="Hanada S."/>
            <person name="Tsukatani Y."/>
            <person name="Richardson P."/>
        </authorList>
    </citation>
    <scope>NUCLEOTIDE SEQUENCE [LARGE SCALE GENOMIC DNA]</scope>
    <source>
        <strain evidence="3">DSM 13941 / HLO8</strain>
    </source>
</reference>
<keyword evidence="1" id="KW-0812">Transmembrane</keyword>
<organism evidence="2 3">
    <name type="scientific">Roseiflexus castenholzii (strain DSM 13941 / HLO8)</name>
    <dbReference type="NCBI Taxonomy" id="383372"/>
    <lineage>
        <taxon>Bacteria</taxon>
        <taxon>Bacillati</taxon>
        <taxon>Chloroflexota</taxon>
        <taxon>Chloroflexia</taxon>
        <taxon>Chloroflexales</taxon>
        <taxon>Roseiflexineae</taxon>
        <taxon>Roseiflexaceae</taxon>
        <taxon>Roseiflexus</taxon>
    </lineage>
</organism>
<gene>
    <name evidence="2" type="ordered locus">Rcas_3025</name>
</gene>
<dbReference type="RefSeq" id="WP_012121504.1">
    <property type="nucleotide sequence ID" value="NC_009767.1"/>
</dbReference>
<feature type="transmembrane region" description="Helical" evidence="1">
    <location>
        <begin position="15"/>
        <end position="34"/>
    </location>
</feature>
<dbReference type="AlphaFoldDB" id="A7NNE7"/>
<feature type="transmembrane region" description="Helical" evidence="1">
    <location>
        <begin position="111"/>
        <end position="134"/>
    </location>
</feature>
<evidence type="ECO:0000256" key="1">
    <source>
        <dbReference type="SAM" id="Phobius"/>
    </source>
</evidence>
<feature type="transmembrane region" description="Helical" evidence="1">
    <location>
        <begin position="186"/>
        <end position="206"/>
    </location>
</feature>
<evidence type="ECO:0000313" key="2">
    <source>
        <dbReference type="EMBL" id="ABU59080.1"/>
    </source>
</evidence>